<evidence type="ECO:0000259" key="1">
    <source>
        <dbReference type="PROSITE" id="PS50883"/>
    </source>
</evidence>
<organism evidence="2 3">
    <name type="scientific">Chromobacterium rhizoryzae</name>
    <dbReference type="NCBI Taxonomy" id="1778675"/>
    <lineage>
        <taxon>Bacteria</taxon>
        <taxon>Pseudomonadati</taxon>
        <taxon>Pseudomonadota</taxon>
        <taxon>Betaproteobacteria</taxon>
        <taxon>Neisseriales</taxon>
        <taxon>Chromobacteriaceae</taxon>
        <taxon>Chromobacterium</taxon>
    </lineage>
</organism>
<dbReference type="RefSeq" id="WP_051002576.1">
    <property type="nucleotide sequence ID" value="NZ_CP031968.1"/>
</dbReference>
<sequence length="270" mass="29724">MPTHQETKAALSPASAMPIEEIWRALVNDQLIPWFQPIVEISSRKVIAAEALARWQHPALGVLSPVSFVPAMEERGMIRELTELILEKSLYACSDWQERGHDIPVTINLTSMSLDDDSLCEQLLQKVRILGLEPAKLTLEFSESTLRQHWQKADAQLAQLRTAGFGIGIDEFGIGVTLTDKLLISHFSLLKVDRAFVQGVSSNQHLQAILREDIGLAKASGLTTVAIGVEDTADLATLAELGCDAVQGYICSPPRAAAEFLQWISEWEKG</sequence>
<dbReference type="Proteomes" id="UP000259465">
    <property type="component" value="Chromosome"/>
</dbReference>
<feature type="domain" description="EAL" evidence="1">
    <location>
        <begin position="15"/>
        <end position="268"/>
    </location>
</feature>
<reference evidence="2 3" key="1">
    <citation type="submission" date="2018-08" db="EMBL/GenBank/DDBJ databases">
        <title>Complete genome sequence of JP2-74.</title>
        <authorList>
            <person name="Wu L."/>
        </authorList>
    </citation>
    <scope>NUCLEOTIDE SEQUENCE [LARGE SCALE GENOMIC DNA]</scope>
    <source>
        <strain evidence="2 3">JP2-74</strain>
    </source>
</reference>
<dbReference type="Pfam" id="PF00563">
    <property type="entry name" value="EAL"/>
    <property type="match status" value="1"/>
</dbReference>
<dbReference type="InterPro" id="IPR035919">
    <property type="entry name" value="EAL_sf"/>
</dbReference>
<dbReference type="InterPro" id="IPR001633">
    <property type="entry name" value="EAL_dom"/>
</dbReference>
<name>A0AAD0RW54_9NEIS</name>
<dbReference type="SUPFAM" id="SSF141868">
    <property type="entry name" value="EAL domain-like"/>
    <property type="match status" value="1"/>
</dbReference>
<dbReference type="CDD" id="cd01948">
    <property type="entry name" value="EAL"/>
    <property type="match status" value="1"/>
</dbReference>
<dbReference type="SMART" id="SM00052">
    <property type="entry name" value="EAL"/>
    <property type="match status" value="1"/>
</dbReference>
<protein>
    <submittedName>
        <fullName evidence="2">EAL domain-containing protein</fullName>
    </submittedName>
</protein>
<proteinExistence type="predicted"/>
<dbReference type="Gene3D" id="3.20.20.450">
    <property type="entry name" value="EAL domain"/>
    <property type="match status" value="1"/>
</dbReference>
<dbReference type="InterPro" id="IPR050706">
    <property type="entry name" value="Cyclic-di-GMP_PDE-like"/>
</dbReference>
<keyword evidence="3" id="KW-1185">Reference proteome</keyword>
<accession>A0AAD0RW54</accession>
<dbReference type="GO" id="GO:0071111">
    <property type="term" value="F:cyclic-guanylate-specific phosphodiesterase activity"/>
    <property type="evidence" value="ECO:0007669"/>
    <property type="project" value="InterPro"/>
</dbReference>
<dbReference type="PANTHER" id="PTHR33121:SF79">
    <property type="entry name" value="CYCLIC DI-GMP PHOSPHODIESTERASE PDED-RELATED"/>
    <property type="match status" value="1"/>
</dbReference>
<dbReference type="KEGG" id="crz:D1345_04175"/>
<dbReference type="PANTHER" id="PTHR33121">
    <property type="entry name" value="CYCLIC DI-GMP PHOSPHODIESTERASE PDEF"/>
    <property type="match status" value="1"/>
</dbReference>
<gene>
    <name evidence="2" type="ORF">D1345_04175</name>
</gene>
<dbReference type="EMBL" id="CP031968">
    <property type="protein sequence ID" value="AXT45433.1"/>
    <property type="molecule type" value="Genomic_DNA"/>
</dbReference>
<dbReference type="AlphaFoldDB" id="A0AAD0RW54"/>
<dbReference type="PROSITE" id="PS50883">
    <property type="entry name" value="EAL"/>
    <property type="match status" value="1"/>
</dbReference>
<evidence type="ECO:0000313" key="2">
    <source>
        <dbReference type="EMBL" id="AXT45433.1"/>
    </source>
</evidence>
<evidence type="ECO:0000313" key="3">
    <source>
        <dbReference type="Proteomes" id="UP000259465"/>
    </source>
</evidence>